<evidence type="ECO:0000313" key="2">
    <source>
        <dbReference type="EMBL" id="SEJ79103.1"/>
    </source>
</evidence>
<proteinExistence type="predicted"/>
<evidence type="ECO:0000256" key="1">
    <source>
        <dbReference type="SAM" id="MobiDB-lite"/>
    </source>
</evidence>
<evidence type="ECO:0000313" key="3">
    <source>
        <dbReference type="Proteomes" id="UP000198866"/>
    </source>
</evidence>
<feature type="region of interest" description="Disordered" evidence="1">
    <location>
        <begin position="52"/>
        <end position="74"/>
    </location>
</feature>
<dbReference type="AlphaFoldDB" id="A0A1H7BN01"/>
<gene>
    <name evidence="2" type="ORF">SAMN05192539_101896</name>
</gene>
<name>A0A1H7BN01_9BURK</name>
<dbReference type="RefSeq" id="WP_090869055.1">
    <property type="nucleotide sequence ID" value="NZ_FNYE01000018.1"/>
</dbReference>
<protein>
    <submittedName>
        <fullName evidence="2">Uncharacterized protein</fullName>
    </submittedName>
</protein>
<dbReference type="STRING" id="667676.SAMN05192539_101896"/>
<keyword evidence="3" id="KW-1185">Reference proteome</keyword>
<organism evidence="2 3">
    <name type="scientific">Paraburkholderia diazotrophica</name>
    <dbReference type="NCBI Taxonomy" id="667676"/>
    <lineage>
        <taxon>Bacteria</taxon>
        <taxon>Pseudomonadati</taxon>
        <taxon>Pseudomonadota</taxon>
        <taxon>Betaproteobacteria</taxon>
        <taxon>Burkholderiales</taxon>
        <taxon>Burkholderiaceae</taxon>
        <taxon>Paraburkholderia</taxon>
    </lineage>
</organism>
<dbReference type="Proteomes" id="UP000198866">
    <property type="component" value="Unassembled WGS sequence"/>
</dbReference>
<dbReference type="EMBL" id="FNYE01000018">
    <property type="protein sequence ID" value="SEJ79103.1"/>
    <property type="molecule type" value="Genomic_DNA"/>
</dbReference>
<reference evidence="3" key="1">
    <citation type="submission" date="2016-10" db="EMBL/GenBank/DDBJ databases">
        <authorList>
            <person name="Varghese N."/>
            <person name="Submissions S."/>
        </authorList>
    </citation>
    <scope>NUCLEOTIDE SEQUENCE [LARGE SCALE GENOMIC DNA]</scope>
    <source>
        <strain evidence="3">LMG 26031</strain>
    </source>
</reference>
<accession>A0A1H7BN01</accession>
<sequence>MGILDKVGEIAGAVAAVEALEKVDPDAGLLAKAAAAVAGFEGAGALESLIEKKKDDTQEAADDPQTDDASGSQA</sequence>